<dbReference type="PROSITE" id="PS51161">
    <property type="entry name" value="ATP_CONE"/>
    <property type="match status" value="1"/>
</dbReference>
<dbReference type="InterPro" id="IPR005144">
    <property type="entry name" value="ATP-cone_dom"/>
</dbReference>
<feature type="region of interest" description="Disordered" evidence="4">
    <location>
        <begin position="1"/>
        <end position="23"/>
    </location>
</feature>
<proteinExistence type="predicted"/>
<keyword evidence="1 3" id="KW-0547">Nucleotide-binding</keyword>
<keyword evidence="2 3" id="KW-0067">ATP-binding</keyword>
<dbReference type="Pfam" id="PF03477">
    <property type="entry name" value="ATP-cone"/>
    <property type="match status" value="1"/>
</dbReference>
<feature type="non-terminal residue" evidence="6">
    <location>
        <position position="134"/>
    </location>
</feature>
<gene>
    <name evidence="6" type="ORF">WDZ17_09440</name>
</gene>
<evidence type="ECO:0000259" key="5">
    <source>
        <dbReference type="PROSITE" id="PS51161"/>
    </source>
</evidence>
<sequence>MTQTAERPAAAPAAPQTPAGRPTRIAVLKRDGGVAPFEPAKISAAMRAAFLAVEGQGAGGSSRVRELVDVLTGQVVSALERRYGAGRSVDVEEIQDQVELALMRSGEHRVARSYVLYREEHARLRAAAAALPDP</sequence>
<evidence type="ECO:0000256" key="2">
    <source>
        <dbReference type="ARBA" id="ARBA00022840"/>
    </source>
</evidence>
<name>A0ABU8RK99_9ACTN</name>
<feature type="domain" description="ATP-cone" evidence="5">
    <location>
        <begin position="25"/>
        <end position="125"/>
    </location>
</feature>
<evidence type="ECO:0000256" key="3">
    <source>
        <dbReference type="PROSITE-ProRule" id="PRU00492"/>
    </source>
</evidence>
<accession>A0ABU8RK99</accession>
<dbReference type="EMBL" id="JBBIAA010000008">
    <property type="protein sequence ID" value="MEJ5945512.1"/>
    <property type="molecule type" value="Genomic_DNA"/>
</dbReference>
<evidence type="ECO:0000256" key="1">
    <source>
        <dbReference type="ARBA" id="ARBA00022741"/>
    </source>
</evidence>
<dbReference type="Proteomes" id="UP001387100">
    <property type="component" value="Unassembled WGS sequence"/>
</dbReference>
<evidence type="ECO:0000313" key="7">
    <source>
        <dbReference type="Proteomes" id="UP001387100"/>
    </source>
</evidence>
<organism evidence="6 7">
    <name type="scientific">Pseudokineococcus basanitobsidens</name>
    <dbReference type="NCBI Taxonomy" id="1926649"/>
    <lineage>
        <taxon>Bacteria</taxon>
        <taxon>Bacillati</taxon>
        <taxon>Actinomycetota</taxon>
        <taxon>Actinomycetes</taxon>
        <taxon>Kineosporiales</taxon>
        <taxon>Kineosporiaceae</taxon>
        <taxon>Pseudokineococcus</taxon>
    </lineage>
</organism>
<reference evidence="6 7" key="1">
    <citation type="journal article" date="2017" name="Int. J. Syst. Evol. Microbiol.">
        <title>Pseudokineococcus basanitobsidens sp. nov., isolated from volcanic rock.</title>
        <authorList>
            <person name="Lee D.W."/>
            <person name="Park M.Y."/>
            <person name="Kim J.J."/>
            <person name="Kim B.S."/>
        </authorList>
    </citation>
    <scope>NUCLEOTIDE SEQUENCE [LARGE SCALE GENOMIC DNA]</scope>
    <source>
        <strain evidence="6 7">DSM 103726</strain>
    </source>
</reference>
<dbReference type="RefSeq" id="WP_339574897.1">
    <property type="nucleotide sequence ID" value="NZ_JBBIAA010000008.1"/>
</dbReference>
<comment type="caution">
    <text evidence="6">The sequence shown here is derived from an EMBL/GenBank/DDBJ whole genome shotgun (WGS) entry which is preliminary data.</text>
</comment>
<keyword evidence="7" id="KW-1185">Reference proteome</keyword>
<protein>
    <submittedName>
        <fullName evidence="6">ATP cone domain-containing protein</fullName>
    </submittedName>
</protein>
<evidence type="ECO:0000313" key="6">
    <source>
        <dbReference type="EMBL" id="MEJ5945512.1"/>
    </source>
</evidence>
<evidence type="ECO:0000256" key="4">
    <source>
        <dbReference type="SAM" id="MobiDB-lite"/>
    </source>
</evidence>